<name>A0A226EUM7_FOLCA</name>
<feature type="region of interest" description="Disordered" evidence="1">
    <location>
        <begin position="138"/>
        <end position="167"/>
    </location>
</feature>
<feature type="compositionally biased region" description="Low complexity" evidence="1">
    <location>
        <begin position="103"/>
        <end position="112"/>
    </location>
</feature>
<proteinExistence type="predicted"/>
<evidence type="ECO:0000313" key="2">
    <source>
        <dbReference type="EMBL" id="OXA60326.1"/>
    </source>
</evidence>
<dbReference type="AlphaFoldDB" id="A0A226EUM7"/>
<organism evidence="2 3">
    <name type="scientific">Folsomia candida</name>
    <name type="common">Springtail</name>
    <dbReference type="NCBI Taxonomy" id="158441"/>
    <lineage>
        <taxon>Eukaryota</taxon>
        <taxon>Metazoa</taxon>
        <taxon>Ecdysozoa</taxon>
        <taxon>Arthropoda</taxon>
        <taxon>Hexapoda</taxon>
        <taxon>Collembola</taxon>
        <taxon>Entomobryomorpha</taxon>
        <taxon>Isotomoidea</taxon>
        <taxon>Isotomidae</taxon>
        <taxon>Proisotominae</taxon>
        <taxon>Folsomia</taxon>
    </lineage>
</organism>
<dbReference type="PANTHER" id="PTHR34153:SF2">
    <property type="entry name" value="SI:CH211-262H13.3-RELATED"/>
    <property type="match status" value="1"/>
</dbReference>
<feature type="region of interest" description="Disordered" evidence="1">
    <location>
        <begin position="89"/>
        <end position="124"/>
    </location>
</feature>
<comment type="caution">
    <text evidence="2">The sequence shown here is derived from an EMBL/GenBank/DDBJ whole genome shotgun (WGS) entry which is preliminary data.</text>
</comment>
<dbReference type="Proteomes" id="UP000198287">
    <property type="component" value="Unassembled WGS sequence"/>
</dbReference>
<evidence type="ECO:0000256" key="1">
    <source>
        <dbReference type="SAM" id="MobiDB-lite"/>
    </source>
</evidence>
<keyword evidence="3" id="KW-1185">Reference proteome</keyword>
<dbReference type="PANTHER" id="PTHR34153">
    <property type="entry name" value="SI:CH211-262H13.3-RELATED-RELATED"/>
    <property type="match status" value="1"/>
</dbReference>
<dbReference type="OrthoDB" id="6614320at2759"/>
<sequence length="375" mass="41213">MNFLVVEFPDDKPKTVDVIPQNWLISTSQCYWPSRCQSSNLTKLRRAQGQPDPSLGKCKCRILGSLDTFEAAQQAAALAENTSDLEINSSTKRTISRRRESSPDSSDNDQPPVKGKRISSSSAVTSVPSSLFRLGTSLSVGAQPGQDTVVPTGSNESQSTLANTTTNHDTPHLIYLNALSSDDGQLNLSVAEPSVNFYVDGDPLTNFTNLQSSSQPTQTAPTHSTSHPQGFQRVVLKELSAIKTSQKSILNKLEVILQTLSRAGQGVELRTDEEAADDFSTLPSFPLESENSLEQLDIQLAAEDERKLFVRYLVGIRGKSLDETVKTILKRIISATKKNKRIPVEAEKTDVAIREIITNFFRYSRPKKVSQESTI</sequence>
<evidence type="ECO:0008006" key="4">
    <source>
        <dbReference type="Google" id="ProtNLM"/>
    </source>
</evidence>
<reference evidence="2 3" key="1">
    <citation type="submission" date="2015-12" db="EMBL/GenBank/DDBJ databases">
        <title>The genome of Folsomia candida.</title>
        <authorList>
            <person name="Faddeeva A."/>
            <person name="Derks M.F."/>
            <person name="Anvar Y."/>
            <person name="Smit S."/>
            <person name="Van Straalen N."/>
            <person name="Roelofs D."/>
        </authorList>
    </citation>
    <scope>NUCLEOTIDE SEQUENCE [LARGE SCALE GENOMIC DNA]</scope>
    <source>
        <strain evidence="2 3">VU population</strain>
        <tissue evidence="2">Whole body</tissue>
    </source>
</reference>
<protein>
    <recommendedName>
        <fullName evidence="4">DUF4806 domain-containing protein</fullName>
    </recommendedName>
</protein>
<dbReference type="EMBL" id="LNIX01000002">
    <property type="protein sequence ID" value="OXA60326.1"/>
    <property type="molecule type" value="Genomic_DNA"/>
</dbReference>
<gene>
    <name evidence="2" type="ORF">Fcan01_05241</name>
</gene>
<evidence type="ECO:0000313" key="3">
    <source>
        <dbReference type="Proteomes" id="UP000198287"/>
    </source>
</evidence>
<feature type="region of interest" description="Disordered" evidence="1">
    <location>
        <begin position="209"/>
        <end position="228"/>
    </location>
</feature>
<accession>A0A226EUM7</accession>